<proteinExistence type="inferred from homology"/>
<keyword evidence="7" id="KW-1185">Reference proteome</keyword>
<comment type="subcellular location">
    <subcellularLocation>
        <location evidence="1">Nucleus</location>
    </subcellularLocation>
</comment>
<evidence type="ECO:0000313" key="6">
    <source>
        <dbReference type="EMBL" id="KAF6147667.1"/>
    </source>
</evidence>
<keyword evidence="4" id="KW-0539">Nucleus</keyword>
<gene>
    <name evidence="6" type="ORF">GIB67_002998</name>
</gene>
<evidence type="ECO:0000256" key="5">
    <source>
        <dbReference type="SAM" id="SignalP"/>
    </source>
</evidence>
<keyword evidence="5" id="KW-0732">Signal</keyword>
<dbReference type="Proteomes" id="UP000541444">
    <property type="component" value="Unassembled WGS sequence"/>
</dbReference>
<evidence type="ECO:0000256" key="4">
    <source>
        <dbReference type="ARBA" id="ARBA00023242"/>
    </source>
</evidence>
<accession>A0A7J7LYJ3</accession>
<dbReference type="PANTHER" id="PTHR31344:SF0">
    <property type="entry name" value="NUCLEAR PORE COMPLEX PROTEIN NUP205"/>
    <property type="match status" value="1"/>
</dbReference>
<feature type="non-terminal residue" evidence="6">
    <location>
        <position position="1"/>
    </location>
</feature>
<evidence type="ECO:0000256" key="2">
    <source>
        <dbReference type="ARBA" id="ARBA00005892"/>
    </source>
</evidence>
<organism evidence="6 7">
    <name type="scientific">Kingdonia uniflora</name>
    <dbReference type="NCBI Taxonomy" id="39325"/>
    <lineage>
        <taxon>Eukaryota</taxon>
        <taxon>Viridiplantae</taxon>
        <taxon>Streptophyta</taxon>
        <taxon>Embryophyta</taxon>
        <taxon>Tracheophyta</taxon>
        <taxon>Spermatophyta</taxon>
        <taxon>Magnoliopsida</taxon>
        <taxon>Ranunculales</taxon>
        <taxon>Circaeasteraceae</taxon>
        <taxon>Kingdonia</taxon>
    </lineage>
</organism>
<feature type="chain" id="PRO_5029499608" evidence="5">
    <location>
        <begin position="18"/>
        <end position="193"/>
    </location>
</feature>
<sequence>MLITNFVSLINIFVGNCVICYVLFEHEDNPLSVVLHIIIAAGDENSYLFFVHLKFLGNKDAIQGSEAGKAVSLFILDSFISIDQERFFLNQLQSRGFLRSCLTDISNVSFKDGWPSLDSLQRVYVFEAKLALLLRISYNYGKPGSQVLFSMGTLEHLAACKMMGLQLKGAFRRNGKDLDADFDKQRLVRNPSQ</sequence>
<dbReference type="Pfam" id="PF11894">
    <property type="entry name" value="Nup192"/>
    <property type="match status" value="1"/>
</dbReference>
<evidence type="ECO:0000256" key="3">
    <source>
        <dbReference type="ARBA" id="ARBA00022448"/>
    </source>
</evidence>
<reference evidence="6 7" key="1">
    <citation type="journal article" date="2020" name="IScience">
        <title>Genome Sequencing of the Endangered Kingdonia uniflora (Circaeasteraceae, Ranunculales) Reveals Potential Mechanisms of Evolutionary Specialization.</title>
        <authorList>
            <person name="Sun Y."/>
            <person name="Deng T."/>
            <person name="Zhang A."/>
            <person name="Moore M.J."/>
            <person name="Landis J.B."/>
            <person name="Lin N."/>
            <person name="Zhang H."/>
            <person name="Zhang X."/>
            <person name="Huang J."/>
            <person name="Zhang X."/>
            <person name="Sun H."/>
            <person name="Wang H."/>
        </authorList>
    </citation>
    <scope>NUCLEOTIDE SEQUENCE [LARGE SCALE GENOMIC DNA]</scope>
    <source>
        <strain evidence="6">TB1705</strain>
        <tissue evidence="6">Leaf</tissue>
    </source>
</reference>
<dbReference type="EMBL" id="JACGCM010001883">
    <property type="protein sequence ID" value="KAF6147667.1"/>
    <property type="molecule type" value="Genomic_DNA"/>
</dbReference>
<feature type="signal peptide" evidence="5">
    <location>
        <begin position="1"/>
        <end position="17"/>
    </location>
</feature>
<dbReference type="GO" id="GO:0005643">
    <property type="term" value="C:nuclear pore"/>
    <property type="evidence" value="ECO:0007669"/>
    <property type="project" value="InterPro"/>
</dbReference>
<comment type="caution">
    <text evidence="6">The sequence shown here is derived from an EMBL/GenBank/DDBJ whole genome shotgun (WGS) entry which is preliminary data.</text>
</comment>
<dbReference type="PANTHER" id="PTHR31344">
    <property type="entry name" value="NUCLEAR PORE COMPLEX PROTEIN NUP205"/>
    <property type="match status" value="1"/>
</dbReference>
<keyword evidence="3" id="KW-0813">Transport</keyword>
<dbReference type="AlphaFoldDB" id="A0A7J7LYJ3"/>
<dbReference type="InterPro" id="IPR021827">
    <property type="entry name" value="Nup186/Nup192/Nup205"/>
</dbReference>
<evidence type="ECO:0000313" key="7">
    <source>
        <dbReference type="Proteomes" id="UP000541444"/>
    </source>
</evidence>
<protein>
    <submittedName>
        <fullName evidence="6">Uncharacterized protein</fullName>
    </submittedName>
</protein>
<name>A0A7J7LYJ3_9MAGN</name>
<comment type="similarity">
    <text evidence="2">Belongs to the NUP186/NUP192/NUP205 family.</text>
</comment>
<dbReference type="OrthoDB" id="1714522at2759"/>
<evidence type="ECO:0000256" key="1">
    <source>
        <dbReference type="ARBA" id="ARBA00004123"/>
    </source>
</evidence>